<dbReference type="GO" id="GO:0031966">
    <property type="term" value="C:mitochondrial membrane"/>
    <property type="evidence" value="ECO:0007669"/>
    <property type="project" value="UniProtKB-SubCell"/>
</dbReference>
<evidence type="ECO:0000256" key="4">
    <source>
        <dbReference type="ARBA" id="ARBA00012944"/>
    </source>
</evidence>
<keyword evidence="10 17" id="KW-0249">Electron transport</keyword>
<comment type="function">
    <text evidence="17">Core subunit of the mitochondrial membrane respiratory chain NADH dehydrogenase (Complex I) which catalyzes electron transfer from NADH through the respiratory chain, using ubiquinone as an electron acceptor. Essential for the catalytic activity and assembly of complex I.</text>
</comment>
<feature type="transmembrane region" description="Helical" evidence="17">
    <location>
        <begin position="152"/>
        <end position="175"/>
    </location>
</feature>
<dbReference type="PRINTS" id="PR01437">
    <property type="entry name" value="NUOXDRDTASE4"/>
</dbReference>
<evidence type="ECO:0000256" key="1">
    <source>
        <dbReference type="ARBA" id="ARBA00003257"/>
    </source>
</evidence>
<evidence type="ECO:0000256" key="9">
    <source>
        <dbReference type="ARBA" id="ARBA00022967"/>
    </source>
</evidence>
<feature type="transmembrane region" description="Helical" evidence="17">
    <location>
        <begin position="215"/>
        <end position="234"/>
    </location>
</feature>
<feature type="transmembrane region" description="Helical" evidence="17">
    <location>
        <begin position="64"/>
        <end position="81"/>
    </location>
</feature>
<feature type="transmembrane region" description="Helical" evidence="17">
    <location>
        <begin position="304"/>
        <end position="324"/>
    </location>
</feature>
<protein>
    <recommendedName>
        <fullName evidence="5 17">NADH-ubiquinone oxidoreductase chain 4</fullName>
        <ecNumber evidence="4 17">7.1.1.2</ecNumber>
    </recommendedName>
</protein>
<accession>J7FCE0</accession>
<keyword evidence="7 17" id="KW-0679">Respiratory chain</keyword>
<feature type="transmembrane region" description="Helical" evidence="17">
    <location>
        <begin position="269"/>
        <end position="292"/>
    </location>
</feature>
<feature type="transmembrane region" description="Helical" evidence="17">
    <location>
        <begin position="344"/>
        <end position="368"/>
    </location>
</feature>
<keyword evidence="6 17" id="KW-0813">Transport</keyword>
<keyword evidence="11 17" id="KW-1133">Transmembrane helix</keyword>
<gene>
    <name evidence="19" type="primary">nad4</name>
</gene>
<dbReference type="GO" id="GO:0015990">
    <property type="term" value="P:electron transport coupled proton transport"/>
    <property type="evidence" value="ECO:0007669"/>
    <property type="project" value="TreeGrafter"/>
</dbReference>
<proteinExistence type="inferred from homology"/>
<feature type="transmembrane region" description="Helical" evidence="17">
    <location>
        <begin position="35"/>
        <end position="52"/>
    </location>
</feature>
<dbReference type="InterPro" id="IPR001750">
    <property type="entry name" value="ND/Mrp_TM"/>
</dbReference>
<keyword evidence="9" id="KW-1278">Translocase</keyword>
<geneLocation type="mitochondrion" evidence="19"/>
<feature type="transmembrane region" description="Helical" evidence="17">
    <location>
        <begin position="241"/>
        <end position="263"/>
    </location>
</feature>
<evidence type="ECO:0000256" key="14">
    <source>
        <dbReference type="ARBA" id="ARBA00023128"/>
    </source>
</evidence>
<dbReference type="AlphaFoldDB" id="J7FCE0"/>
<dbReference type="PANTHER" id="PTHR43507">
    <property type="entry name" value="NADH-UBIQUINONE OXIDOREDUCTASE CHAIN 4"/>
    <property type="match status" value="1"/>
</dbReference>
<dbReference type="GO" id="GO:0048039">
    <property type="term" value="F:ubiquinone binding"/>
    <property type="evidence" value="ECO:0007669"/>
    <property type="project" value="TreeGrafter"/>
</dbReference>
<feature type="domain" description="NADH:quinone oxidoreductase/Mrp antiporter transmembrane" evidence="18">
    <location>
        <begin position="82"/>
        <end position="357"/>
    </location>
</feature>
<organism evidence="19">
    <name type="scientific">Trichuris discolor</name>
    <dbReference type="NCBI Taxonomy" id="483153"/>
    <lineage>
        <taxon>Eukaryota</taxon>
        <taxon>Metazoa</taxon>
        <taxon>Ecdysozoa</taxon>
        <taxon>Nematoda</taxon>
        <taxon>Enoplea</taxon>
        <taxon>Dorylaimia</taxon>
        <taxon>Trichinellida</taxon>
        <taxon>Trichuridae</taxon>
        <taxon>Trichuris</taxon>
    </lineage>
</organism>
<dbReference type="PANTHER" id="PTHR43507:SF20">
    <property type="entry name" value="NADH-UBIQUINONE OXIDOREDUCTASE CHAIN 4"/>
    <property type="match status" value="1"/>
</dbReference>
<evidence type="ECO:0000256" key="16">
    <source>
        <dbReference type="ARBA" id="ARBA00049551"/>
    </source>
</evidence>
<dbReference type="Pfam" id="PF00361">
    <property type="entry name" value="Proton_antipo_M"/>
    <property type="match status" value="1"/>
</dbReference>
<dbReference type="GO" id="GO:0042773">
    <property type="term" value="P:ATP synthesis coupled electron transport"/>
    <property type="evidence" value="ECO:0007669"/>
    <property type="project" value="InterPro"/>
</dbReference>
<feature type="transmembrane region" description="Helical" evidence="17">
    <location>
        <begin position="380"/>
        <end position="402"/>
    </location>
</feature>
<evidence type="ECO:0000256" key="7">
    <source>
        <dbReference type="ARBA" id="ARBA00022660"/>
    </source>
</evidence>
<dbReference type="EMBL" id="JQ996231">
    <property type="protein sequence ID" value="AFK81037.1"/>
    <property type="molecule type" value="Genomic_DNA"/>
</dbReference>
<evidence type="ECO:0000256" key="6">
    <source>
        <dbReference type="ARBA" id="ARBA00022448"/>
    </source>
</evidence>
<evidence type="ECO:0000313" key="19">
    <source>
        <dbReference type="EMBL" id="AFK81037.1"/>
    </source>
</evidence>
<keyword evidence="12 17" id="KW-0520">NAD</keyword>
<dbReference type="GO" id="GO:0003954">
    <property type="term" value="F:NADH dehydrogenase activity"/>
    <property type="evidence" value="ECO:0007669"/>
    <property type="project" value="TreeGrafter"/>
</dbReference>
<dbReference type="GO" id="GO:0008137">
    <property type="term" value="F:NADH dehydrogenase (ubiquinone) activity"/>
    <property type="evidence" value="ECO:0007669"/>
    <property type="project" value="UniProtKB-UniRule"/>
</dbReference>
<keyword evidence="15 17" id="KW-0472">Membrane</keyword>
<evidence type="ECO:0000256" key="11">
    <source>
        <dbReference type="ARBA" id="ARBA00022989"/>
    </source>
</evidence>
<feature type="transmembrane region" description="Helical" evidence="17">
    <location>
        <begin position="119"/>
        <end position="140"/>
    </location>
</feature>
<evidence type="ECO:0000256" key="15">
    <source>
        <dbReference type="ARBA" id="ARBA00023136"/>
    </source>
</evidence>
<evidence type="ECO:0000256" key="13">
    <source>
        <dbReference type="ARBA" id="ARBA00023075"/>
    </source>
</evidence>
<evidence type="ECO:0000256" key="17">
    <source>
        <dbReference type="RuleBase" id="RU003297"/>
    </source>
</evidence>
<keyword evidence="8 17" id="KW-0812">Transmembrane</keyword>
<name>J7FCE0_9BILA</name>
<evidence type="ECO:0000256" key="3">
    <source>
        <dbReference type="ARBA" id="ARBA00009025"/>
    </source>
</evidence>
<comment type="function">
    <text evidence="1">Core subunit of the mitochondrial membrane respiratory chain NADH dehydrogenase (Complex I) that is believed to belong to the minimal assembly required for catalysis. Complex I functions in the transfer of electrons from NADH to the respiratory chain. The immediate electron acceptor for the enzyme is believed to be ubiquinone.</text>
</comment>
<feature type="transmembrane region" description="Helical" evidence="17">
    <location>
        <begin position="12"/>
        <end position="29"/>
    </location>
</feature>
<comment type="subcellular location">
    <subcellularLocation>
        <location evidence="2 17">Mitochondrion membrane</location>
        <topology evidence="2 17">Multi-pass membrane protein</topology>
    </subcellularLocation>
</comment>
<evidence type="ECO:0000256" key="8">
    <source>
        <dbReference type="ARBA" id="ARBA00022692"/>
    </source>
</evidence>
<reference evidence="19" key="1">
    <citation type="journal article" date="2012" name="Infect. Genet. Evol.">
        <title>Characterization of the complete mitochondrial genomes of two whipworms Trichuris ovis and Trichuris discolor (Nematoda: Trichuridae).</title>
        <authorList>
            <person name="Liu G.H."/>
            <person name="Wang Y."/>
            <person name="Xu M.J."/>
            <person name="Zhou D.H."/>
            <person name="Ye Y.G."/>
            <person name="Li J.Y."/>
            <person name="Song H.Q."/>
            <person name="Lin R.Q."/>
            <person name="Zhu X.Q."/>
        </authorList>
    </citation>
    <scope>NUCLEOTIDE SEQUENCE</scope>
</reference>
<feature type="transmembrane region" description="Helical" evidence="17">
    <location>
        <begin position="182"/>
        <end position="203"/>
    </location>
</feature>
<keyword evidence="14 17" id="KW-0496">Mitochondrion</keyword>
<sequence>MKFLYLDLLPYMLSLGSLFWLMVGFFGNMSNLLNVNHSLSFLMIFLTLLLFYSYTNYISKETKSFSNLIMFYLPLLVLFFLSENILMFYMLFEFSILPIFLMILGWGNQPERLFASNYLLFYTLLFSFPLIIIFMLISFNHTLYWSYLSSDVFFWLLILIPFFVKIPIYMFHLWLPKAHVEAPVLGSMVLASILLKTGGYGLLKVMNLCDVWLSNYLTCFTLFLILCASMLCVFQTDLKKFVAYSSVTHMTIILALVLSNYLHFESGSIFLMISHGVISNSLFFMVGLFSFTSLSRLLYMQSNMMSMSPVLWFCAMLILFMNAGTPPSLSMINEIMLFINSHLIWGWNFLVCIVMFLLMMYYPVWLMSNMNSHKMDAQNIAYLTLWDLYSLCFLPFSVVFMWSNTSIMF</sequence>
<evidence type="ECO:0000256" key="2">
    <source>
        <dbReference type="ARBA" id="ARBA00004225"/>
    </source>
</evidence>
<dbReference type="EC" id="7.1.1.2" evidence="4 17"/>
<feature type="transmembrane region" description="Helical" evidence="17">
    <location>
        <begin position="87"/>
        <end position="107"/>
    </location>
</feature>
<dbReference type="InterPro" id="IPR003918">
    <property type="entry name" value="NADH_UbQ_OxRdtase"/>
</dbReference>
<keyword evidence="13 17" id="KW-0830">Ubiquinone</keyword>
<evidence type="ECO:0000256" key="10">
    <source>
        <dbReference type="ARBA" id="ARBA00022982"/>
    </source>
</evidence>
<evidence type="ECO:0000256" key="12">
    <source>
        <dbReference type="ARBA" id="ARBA00023027"/>
    </source>
</evidence>
<comment type="catalytic activity">
    <reaction evidence="16 17">
        <text>a ubiquinone + NADH + 5 H(+)(in) = a ubiquinol + NAD(+) + 4 H(+)(out)</text>
        <dbReference type="Rhea" id="RHEA:29091"/>
        <dbReference type="Rhea" id="RHEA-COMP:9565"/>
        <dbReference type="Rhea" id="RHEA-COMP:9566"/>
        <dbReference type="ChEBI" id="CHEBI:15378"/>
        <dbReference type="ChEBI" id="CHEBI:16389"/>
        <dbReference type="ChEBI" id="CHEBI:17976"/>
        <dbReference type="ChEBI" id="CHEBI:57540"/>
        <dbReference type="ChEBI" id="CHEBI:57945"/>
        <dbReference type="EC" id="7.1.1.2"/>
    </reaction>
</comment>
<comment type="similarity">
    <text evidence="3 17">Belongs to the complex I subunit 4 family.</text>
</comment>
<evidence type="ECO:0000256" key="5">
    <source>
        <dbReference type="ARBA" id="ARBA00021006"/>
    </source>
</evidence>
<evidence type="ECO:0000259" key="18">
    <source>
        <dbReference type="Pfam" id="PF00361"/>
    </source>
</evidence>